<keyword evidence="2" id="KW-1185">Reference proteome</keyword>
<sequence length="57" mass="6285">MKNFKKLTREDLKNVAGGGAVPYCRVGYIYMCQAVGACIPEQDMWDCVCGCVPKVKP</sequence>
<accession>A0A1I4WR37</accession>
<name>A0A1I4WR37_CHROL</name>
<organism evidence="1 2">
    <name type="scientific">Chryseobacterium oleae</name>
    <dbReference type="NCBI Taxonomy" id="491207"/>
    <lineage>
        <taxon>Bacteria</taxon>
        <taxon>Pseudomonadati</taxon>
        <taxon>Bacteroidota</taxon>
        <taxon>Flavobacteriia</taxon>
        <taxon>Flavobacteriales</taxon>
        <taxon>Weeksellaceae</taxon>
        <taxon>Chryseobacterium group</taxon>
        <taxon>Chryseobacterium</taxon>
    </lineage>
</organism>
<evidence type="ECO:0000313" key="1">
    <source>
        <dbReference type="EMBL" id="SFN15897.1"/>
    </source>
</evidence>
<evidence type="ECO:0000313" key="2">
    <source>
        <dbReference type="Proteomes" id="UP000198769"/>
    </source>
</evidence>
<dbReference type="Proteomes" id="UP000198769">
    <property type="component" value="Unassembled WGS sequence"/>
</dbReference>
<dbReference type="InterPro" id="IPR058074">
    <property type="entry name" value="Bacteriocin-like"/>
</dbReference>
<protein>
    <recommendedName>
        <fullName evidence="3">Bacteriocin-type signal sequence-containing protein</fullName>
    </recommendedName>
</protein>
<reference evidence="2" key="1">
    <citation type="submission" date="2016-10" db="EMBL/GenBank/DDBJ databases">
        <authorList>
            <person name="Varghese N."/>
            <person name="Submissions S."/>
        </authorList>
    </citation>
    <scope>NUCLEOTIDE SEQUENCE [LARGE SCALE GENOMIC DNA]</scope>
    <source>
        <strain evidence="2">DSM 25575</strain>
    </source>
</reference>
<dbReference type="RefSeq" id="WP_185116531.1">
    <property type="nucleotide sequence ID" value="NZ_FOVD01000001.1"/>
</dbReference>
<dbReference type="NCBIfam" id="NF047798">
    <property type="entry name" value="leader_Chryseo"/>
    <property type="match status" value="1"/>
</dbReference>
<proteinExistence type="predicted"/>
<dbReference type="AlphaFoldDB" id="A0A1I4WR37"/>
<evidence type="ECO:0008006" key="3">
    <source>
        <dbReference type="Google" id="ProtNLM"/>
    </source>
</evidence>
<dbReference type="EMBL" id="FOVD01000001">
    <property type="protein sequence ID" value="SFN15897.1"/>
    <property type="molecule type" value="Genomic_DNA"/>
</dbReference>
<gene>
    <name evidence="1" type="ORF">SAMN05421594_1445</name>
</gene>